<name>A0A8S5QCY8_9CAUD</name>
<evidence type="ECO:0000313" key="2">
    <source>
        <dbReference type="EMBL" id="DAE17127.1"/>
    </source>
</evidence>
<feature type="region of interest" description="Disordered" evidence="1">
    <location>
        <begin position="1"/>
        <end position="29"/>
    </location>
</feature>
<proteinExistence type="predicted"/>
<protein>
    <submittedName>
        <fullName evidence="2">Uncharacterized protein</fullName>
    </submittedName>
</protein>
<feature type="compositionally biased region" description="Low complexity" evidence="1">
    <location>
        <begin position="15"/>
        <end position="29"/>
    </location>
</feature>
<dbReference type="EMBL" id="BK015636">
    <property type="protein sequence ID" value="DAE17127.1"/>
    <property type="molecule type" value="Genomic_DNA"/>
</dbReference>
<sequence>MAAASMRPERAKAFLSPLKPQKPLSLPYK</sequence>
<evidence type="ECO:0000256" key="1">
    <source>
        <dbReference type="SAM" id="MobiDB-lite"/>
    </source>
</evidence>
<reference evidence="2" key="1">
    <citation type="journal article" date="2021" name="Proc. Natl. Acad. Sci. U.S.A.">
        <title>A Catalog of Tens of Thousands of Viruses from Human Metagenomes Reveals Hidden Associations with Chronic Diseases.</title>
        <authorList>
            <person name="Tisza M.J."/>
            <person name="Buck C.B."/>
        </authorList>
    </citation>
    <scope>NUCLEOTIDE SEQUENCE</scope>
    <source>
        <strain evidence="2">Ctbvd11</strain>
    </source>
</reference>
<accession>A0A8S5QCY8</accession>
<organism evidence="2">
    <name type="scientific">Siphoviridae sp. ctbvd11</name>
    <dbReference type="NCBI Taxonomy" id="2825567"/>
    <lineage>
        <taxon>Viruses</taxon>
        <taxon>Duplodnaviria</taxon>
        <taxon>Heunggongvirae</taxon>
        <taxon>Uroviricota</taxon>
        <taxon>Caudoviricetes</taxon>
    </lineage>
</organism>